<dbReference type="NCBIfam" id="NF005310">
    <property type="entry name" value="PRK06842.1"/>
    <property type="match status" value="1"/>
</dbReference>
<reference evidence="4 5" key="1">
    <citation type="journal article" date="2014" name="Genome Announc.">
        <title>Draft Genome Sequence of Fervidicella metallireducens Strain AeBT, an Iron-Reducing Thermoanaerobe from the Great Artesian Basin.</title>
        <authorList>
            <person name="Patel B.K."/>
        </authorList>
    </citation>
    <scope>NUCLEOTIDE SEQUENCE [LARGE SCALE GENOMIC DNA]</scope>
    <source>
        <strain evidence="4 5">AeB</strain>
    </source>
</reference>
<dbReference type="AlphaFoldDB" id="A0A017RYI3"/>
<dbReference type="InterPro" id="IPR004647">
    <property type="entry name" value="Fe-S_hydro-lyase_TtdB-typ_cat"/>
</dbReference>
<dbReference type="OrthoDB" id="9798978at2"/>
<sequence>MEKRITTPLTDEMLKDLKAGDSVLISGYIYTARDAAHKRLVELLKEGKELPFDIKDQVIYYVGPTPAKEGQPIGSAGPTTSYRMDAYSPALIEVGLNGMIGKGKRDASVVEAMKKHGAVYFAAIGGAAALTAKCVKSAELIAYEDLGAEAIRKLYVEDLPLVVVIDSEGNNFYEIGQKEYLNSTK</sequence>
<keyword evidence="5" id="KW-1185">Reference proteome</keyword>
<name>A0A017RYI3_9CLOT</name>
<dbReference type="InterPro" id="IPR036660">
    <property type="entry name" value="Fe-S_hydroAse_TtdB_cat_sf"/>
</dbReference>
<organism evidence="4 5">
    <name type="scientific">Fervidicella metallireducens AeB</name>
    <dbReference type="NCBI Taxonomy" id="1403537"/>
    <lineage>
        <taxon>Bacteria</taxon>
        <taxon>Bacillati</taxon>
        <taxon>Bacillota</taxon>
        <taxon>Clostridia</taxon>
        <taxon>Eubacteriales</taxon>
        <taxon>Clostridiaceae</taxon>
        <taxon>Fervidicella</taxon>
    </lineage>
</organism>
<comment type="similarity">
    <text evidence="1">Belongs to the class-I fumarase family.</text>
</comment>
<evidence type="ECO:0000313" key="4">
    <source>
        <dbReference type="EMBL" id="EYE88990.1"/>
    </source>
</evidence>
<dbReference type="SUPFAM" id="SSF117457">
    <property type="entry name" value="FumA C-terminal domain-like"/>
    <property type="match status" value="1"/>
</dbReference>
<dbReference type="PANTHER" id="PTHR43351">
    <property type="entry name" value="L(+)-TARTRATE DEHYDRATASE SUBUNIT BETA"/>
    <property type="match status" value="1"/>
</dbReference>
<gene>
    <name evidence="4" type="ORF">Q428_04935</name>
</gene>
<feature type="domain" description="Fe-S hydro-lyase tartrate dehydratase beta-type catalytic" evidence="3">
    <location>
        <begin position="7"/>
        <end position="174"/>
    </location>
</feature>
<dbReference type="EMBL" id="AZQP01000010">
    <property type="protein sequence ID" value="EYE88990.1"/>
    <property type="molecule type" value="Genomic_DNA"/>
</dbReference>
<proteinExistence type="inferred from homology"/>
<dbReference type="PANTHER" id="PTHR43351:SF2">
    <property type="entry name" value="L(+)-TARTRATE DEHYDRATASE SUBUNIT BETA-RELATED"/>
    <property type="match status" value="1"/>
</dbReference>
<comment type="caution">
    <text evidence="4">The sequence shown here is derived from an EMBL/GenBank/DDBJ whole genome shotgun (WGS) entry which is preliminary data.</text>
</comment>
<evidence type="ECO:0000256" key="1">
    <source>
        <dbReference type="ARBA" id="ARBA00008876"/>
    </source>
</evidence>
<dbReference type="Gene3D" id="3.20.130.10">
    <property type="entry name" value="Fe-S hydro-lyase, tartrate dehydratase beta-type, catalytic domain"/>
    <property type="match status" value="1"/>
</dbReference>
<evidence type="ECO:0000256" key="2">
    <source>
        <dbReference type="ARBA" id="ARBA00023239"/>
    </source>
</evidence>
<protein>
    <submittedName>
        <fullName evidence="4">Fumarate hydratase</fullName>
    </submittedName>
</protein>
<accession>A0A017RYI3</accession>
<dbReference type="STRING" id="1403537.Q428_04935"/>
<evidence type="ECO:0000313" key="5">
    <source>
        <dbReference type="Proteomes" id="UP000019681"/>
    </source>
</evidence>
<dbReference type="GO" id="GO:0016836">
    <property type="term" value="F:hydro-lyase activity"/>
    <property type="evidence" value="ECO:0007669"/>
    <property type="project" value="InterPro"/>
</dbReference>
<evidence type="ECO:0000259" key="3">
    <source>
        <dbReference type="Pfam" id="PF05683"/>
    </source>
</evidence>
<dbReference type="RefSeq" id="WP_035378687.1">
    <property type="nucleotide sequence ID" value="NZ_AZQP01000010.1"/>
</dbReference>
<dbReference type="NCBIfam" id="TIGR00723">
    <property type="entry name" value="ttdB_fumA_fumB"/>
    <property type="match status" value="1"/>
</dbReference>
<dbReference type="Proteomes" id="UP000019681">
    <property type="component" value="Unassembled WGS sequence"/>
</dbReference>
<keyword evidence="2" id="KW-0456">Lyase</keyword>
<dbReference type="Pfam" id="PF05683">
    <property type="entry name" value="Fumerase_C"/>
    <property type="match status" value="1"/>
</dbReference>